<protein>
    <submittedName>
        <fullName evidence="1">Uncharacterized protein</fullName>
    </submittedName>
</protein>
<evidence type="ECO:0000313" key="2">
    <source>
        <dbReference type="Proteomes" id="UP000315908"/>
    </source>
</evidence>
<dbReference type="Proteomes" id="UP000315908">
    <property type="component" value="Unassembled WGS sequence"/>
</dbReference>
<proteinExistence type="predicted"/>
<organism evidence="1 2">
    <name type="scientific">Sphingobacterium siyangense</name>
    <dbReference type="NCBI Taxonomy" id="459529"/>
    <lineage>
        <taxon>Bacteria</taxon>
        <taxon>Pseudomonadati</taxon>
        <taxon>Bacteroidota</taxon>
        <taxon>Sphingobacteriia</taxon>
        <taxon>Sphingobacteriales</taxon>
        <taxon>Sphingobacteriaceae</taxon>
        <taxon>Sphingobacterium</taxon>
    </lineage>
</organism>
<name>A0A562MIM1_9SPHI</name>
<accession>A0A562MIM1</accession>
<gene>
    <name evidence="1" type="ORF">IQ31_02702</name>
</gene>
<reference evidence="1 2" key="1">
    <citation type="journal article" date="2015" name="Stand. Genomic Sci.">
        <title>Genomic Encyclopedia of Bacterial and Archaeal Type Strains, Phase III: the genomes of soil and plant-associated and newly described type strains.</title>
        <authorList>
            <person name="Whitman W.B."/>
            <person name="Woyke T."/>
            <person name="Klenk H.P."/>
            <person name="Zhou Y."/>
            <person name="Lilburn T.G."/>
            <person name="Beck B.J."/>
            <person name="De Vos P."/>
            <person name="Vandamme P."/>
            <person name="Eisen J.A."/>
            <person name="Garrity G."/>
            <person name="Hugenholtz P."/>
            <person name="Kyrpides N.C."/>
        </authorList>
    </citation>
    <scope>NUCLEOTIDE SEQUENCE [LARGE SCALE GENOMIC DNA]</scope>
    <source>
        <strain evidence="1 2">CGMCC 1.6855</strain>
    </source>
</reference>
<dbReference type="AlphaFoldDB" id="A0A562MIM1"/>
<sequence length="57" mass="6633">MLGLAGYTLGFCYIELLRELFTGFLSDTRYNLFYFGGIHHLFLNFVKLNCENFIKAS</sequence>
<evidence type="ECO:0000313" key="1">
    <source>
        <dbReference type="EMBL" id="TWI19391.1"/>
    </source>
</evidence>
<comment type="caution">
    <text evidence="1">The sequence shown here is derived from an EMBL/GenBank/DDBJ whole genome shotgun (WGS) entry which is preliminary data.</text>
</comment>
<dbReference type="EMBL" id="VLKR01000013">
    <property type="protein sequence ID" value="TWI19391.1"/>
    <property type="molecule type" value="Genomic_DNA"/>
</dbReference>